<dbReference type="Proteomes" id="UP001057375">
    <property type="component" value="Unassembled WGS sequence"/>
</dbReference>
<proteinExistence type="predicted"/>
<protein>
    <submittedName>
        <fullName evidence="1">Profilin like protein</fullName>
    </submittedName>
</protein>
<name>A0ABQ5L0U2_9EUKA</name>
<dbReference type="InterPro" id="IPR036140">
    <property type="entry name" value="PFN_sf"/>
</dbReference>
<dbReference type="InterPro" id="IPR048278">
    <property type="entry name" value="PFN"/>
</dbReference>
<organism evidence="1 2">
    <name type="scientific">Aduncisulcus paluster</name>
    <dbReference type="NCBI Taxonomy" id="2918883"/>
    <lineage>
        <taxon>Eukaryota</taxon>
        <taxon>Metamonada</taxon>
        <taxon>Carpediemonas-like organisms</taxon>
        <taxon>Aduncisulcus</taxon>
    </lineage>
</organism>
<comment type="caution">
    <text evidence="1">The sequence shown here is derived from an EMBL/GenBank/DDBJ whole genome shotgun (WGS) entry which is preliminary data.</text>
</comment>
<accession>A0ABQ5L0U2</accession>
<dbReference type="Gene3D" id="3.30.450.30">
    <property type="entry name" value="Dynein light chain 2a, cytoplasmic"/>
    <property type="match status" value="1"/>
</dbReference>
<dbReference type="Pfam" id="PF00235">
    <property type="entry name" value="Profilin"/>
    <property type="match status" value="1"/>
</dbReference>
<reference evidence="1" key="1">
    <citation type="submission" date="2022-03" db="EMBL/GenBank/DDBJ databases">
        <title>Draft genome sequence of Aduncisulcus paluster, a free-living microaerophilic Fornicata.</title>
        <authorList>
            <person name="Yuyama I."/>
            <person name="Kume K."/>
            <person name="Tamura T."/>
            <person name="Inagaki Y."/>
            <person name="Hashimoto T."/>
        </authorList>
    </citation>
    <scope>NUCLEOTIDE SEQUENCE</scope>
    <source>
        <strain evidence="1">NY0171</strain>
    </source>
</reference>
<keyword evidence="2" id="KW-1185">Reference proteome</keyword>
<dbReference type="SUPFAM" id="SSF55770">
    <property type="entry name" value="Profilin (actin-binding protein)"/>
    <property type="match status" value="1"/>
</dbReference>
<gene>
    <name evidence="1" type="ORF">ADUPG1_010146</name>
</gene>
<sequence>MDFDQWQEYFLSKFYHQDDENPLKRTPKEVVPDAALYGMDGTMWGCTYEKEGDFYIDTDALKVLMGGISGDEAIFSGFKCHEQKFVFIKSAKNPDDSIKWLYFKAPEDRGAFVWVSPGRECFVFAYHAPGRENQANSSMMISRFMRTMEKAGY</sequence>
<evidence type="ECO:0000313" key="1">
    <source>
        <dbReference type="EMBL" id="GKT37344.1"/>
    </source>
</evidence>
<dbReference type="EMBL" id="BQXS01011457">
    <property type="protein sequence ID" value="GKT37344.1"/>
    <property type="molecule type" value="Genomic_DNA"/>
</dbReference>
<evidence type="ECO:0000313" key="2">
    <source>
        <dbReference type="Proteomes" id="UP001057375"/>
    </source>
</evidence>